<dbReference type="PROSITE" id="PS50089">
    <property type="entry name" value="ZF_RING_2"/>
    <property type="match status" value="1"/>
</dbReference>
<reference evidence="4" key="1">
    <citation type="submission" date="2015-12" db="EMBL/GenBank/DDBJ databases">
        <title>Update maize B73 reference genome by single molecule sequencing technologies.</title>
        <authorList>
            <consortium name="Maize Genome Sequencing Project"/>
            <person name="Ware D."/>
        </authorList>
    </citation>
    <scope>NUCLEOTIDE SEQUENCE</scope>
    <source>
        <tissue evidence="4">Seedling</tissue>
    </source>
</reference>
<dbReference type="PANTHER" id="PTHR45931">
    <property type="entry name" value="SI:CH211-59O9.10"/>
    <property type="match status" value="1"/>
</dbReference>
<dbReference type="Gene3D" id="3.30.40.10">
    <property type="entry name" value="Zinc/RING finger domain, C3HC4 (zinc finger)"/>
    <property type="match status" value="1"/>
</dbReference>
<dbReference type="AlphaFoldDB" id="A0A1D6G1F6"/>
<keyword evidence="2" id="KW-0863">Zinc-finger</keyword>
<dbReference type="InterPro" id="IPR013083">
    <property type="entry name" value="Znf_RING/FYVE/PHD"/>
</dbReference>
<dbReference type="FunFam" id="3.30.40.10:FF:000594">
    <property type="entry name" value="RING/U-box superfamily protein"/>
    <property type="match status" value="1"/>
</dbReference>
<gene>
    <name evidence="4" type="ORF">ZEAMMB73_Zm00001d011570</name>
</gene>
<evidence type="ECO:0000256" key="1">
    <source>
        <dbReference type="ARBA" id="ARBA00022723"/>
    </source>
</evidence>
<keyword evidence="1" id="KW-0479">Metal-binding</keyword>
<dbReference type="SUPFAM" id="SSF57850">
    <property type="entry name" value="RING/U-box"/>
    <property type="match status" value="1"/>
</dbReference>
<dbReference type="ExpressionAtlas" id="A0A1D6G1F6">
    <property type="expression patterns" value="baseline and differential"/>
</dbReference>
<organism evidence="4">
    <name type="scientific">Zea mays</name>
    <name type="common">Maize</name>
    <dbReference type="NCBI Taxonomy" id="4577"/>
    <lineage>
        <taxon>Eukaryota</taxon>
        <taxon>Viridiplantae</taxon>
        <taxon>Streptophyta</taxon>
        <taxon>Embryophyta</taxon>
        <taxon>Tracheophyta</taxon>
        <taxon>Spermatophyta</taxon>
        <taxon>Magnoliopsida</taxon>
        <taxon>Liliopsida</taxon>
        <taxon>Poales</taxon>
        <taxon>Poaceae</taxon>
        <taxon>PACMAD clade</taxon>
        <taxon>Panicoideae</taxon>
        <taxon>Andropogonodae</taxon>
        <taxon>Andropogoneae</taxon>
        <taxon>Tripsacinae</taxon>
        <taxon>Zea</taxon>
    </lineage>
</organism>
<sequence length="295" mass="33508">MKDSEDETLSQRSVSVREISSCDYFLTEDSSSSWLSKVKGLNFPLPDEHQLRTRQIENDEMFARRLQEQLNQQQPGSQHSEAVDKTIAWTLHEQDAEHARFAAREVQSSSSQRDRSMAHLYSYGRHSPVQSFASWASNHTPISMSSRGGLQRNSNCPQAEQRNMLISQLTRGCFREDMDLQTRLAVLDSLSEAFRNCEDTHSPDSDDDDYEDQIALGVDSQQRGASDDQINSLPLSVIEGEGRSDEPCNICLDCPAAGDSLRRLPCMHKFHKECIDRWLGMKIWCPVCKSNVFSQ</sequence>
<proteinExistence type="predicted"/>
<dbReference type="InterPro" id="IPR001841">
    <property type="entry name" value="Znf_RING"/>
</dbReference>
<dbReference type="PANTHER" id="PTHR45931:SF3">
    <property type="entry name" value="RING ZINC FINGER-CONTAINING PROTEIN"/>
    <property type="match status" value="1"/>
</dbReference>
<dbReference type="Pfam" id="PF13639">
    <property type="entry name" value="zf-RING_2"/>
    <property type="match status" value="1"/>
</dbReference>
<evidence type="ECO:0000256" key="2">
    <source>
        <dbReference type="ARBA" id="ARBA00022771"/>
    </source>
</evidence>
<evidence type="ECO:0000256" key="3">
    <source>
        <dbReference type="ARBA" id="ARBA00022833"/>
    </source>
</evidence>
<accession>A0A1D6G1F6</accession>
<keyword evidence="3" id="KW-0862">Zinc</keyword>
<dbReference type="InterPro" id="IPR051834">
    <property type="entry name" value="RING_finger_E3_ligase"/>
</dbReference>
<name>A0A1D6G1F6_MAIZE</name>
<evidence type="ECO:0000313" key="4">
    <source>
        <dbReference type="EMBL" id="AQK97258.1"/>
    </source>
</evidence>
<dbReference type="EMBL" id="CM000784">
    <property type="protein sequence ID" value="AQK97258.1"/>
    <property type="molecule type" value="Genomic_DNA"/>
</dbReference>
<protein>
    <submittedName>
        <fullName evidence="4">RING/U-box superfamily protein</fullName>
    </submittedName>
</protein>
<dbReference type="GO" id="GO:0008270">
    <property type="term" value="F:zinc ion binding"/>
    <property type="evidence" value="ECO:0007669"/>
    <property type="project" value="UniProtKB-KW"/>
</dbReference>
<dbReference type="SMART" id="SM00184">
    <property type="entry name" value="RING"/>
    <property type="match status" value="1"/>
</dbReference>